<dbReference type="Proteomes" id="UP001314681">
    <property type="component" value="Unassembled WGS sequence"/>
</dbReference>
<dbReference type="SUPFAM" id="SSF48208">
    <property type="entry name" value="Six-hairpin glycosidases"/>
    <property type="match status" value="1"/>
</dbReference>
<dbReference type="Pfam" id="PF21307">
    <property type="entry name" value="Glyco_hydro_95_C"/>
    <property type="match status" value="1"/>
</dbReference>
<sequence length="863" mass="96966">MEQLQKNLNLNESKLILQYHAPADKGTLILSPGAGRTTEENIWQQYTLPIGNGDMGANIYGGISEERMTFNEKTLWTGGPGPDRPDYMGGNLKECGRDGKTLRKIQKLFREGRNTEASEACEELVGGTDGYGAYQCWGNLRVRYEGLDEASAGNYRRRLDLENAVADVAFDCGKTCFAHGEIQDEPGGSHYEREYFMSHPAKVLAVKLTARGEDKLNLVISFESAQQGSTIAERNSLRLEGEVKDNGLKYCTLIMAEADRGIIKASDDSLLIDEAESVVIYLASATDYENRWPAYRTGETAAALKDRVAQVLECAAARGYEILKEEHIRDYRKIFSRVSLNLGQKDMRAHAHTEDAYTEDAHTEKGQERFPDATDRLLERYKNGLASQVESRYLEVLLFQYGRYLLISSSREDSQLPANLQGVWNVSNDPIWSADYHLNVNLQMNYWPAGPANMAECILPLIRYVDSLRVPGRITAKIYAGIESTRMEPENGFMAHTQNTPFGWTCPGWSFDWGWSPAAVPWILQNCWEYYEFTGNKEILENRIYPMMREEAKLYDQLLVRKPDGTLVSSPAYSPEHGPRTEGNTYEHTLIWQLYEDTIRAAGELGLNREQAEVWKENQKRLKGPAEIGDDGQLKEWYEESWAGSVKESEGYAHRHLSHMLGLYPGSLISLENTELLRAAIAALDQRTDVSTGWGMGQRINSRARTGEGEKAYQLIQMLIRTGIYPNLFDAHPPFQIDGNFGLTAGICEMLIQSKTGATRLLPALPQEWRDGSFEGLAARGNYIWSAKWRESRLLRAWVYSANGGTVSVHYAGIQNASLLDETGASVNMHILSSDRIAFQTEAGQCYYLNMQSSGSEKGKEKG</sequence>
<reference evidence="4 5" key="1">
    <citation type="submission" date="2021-06" db="EMBL/GenBank/DDBJ databases">
        <title>Description of novel taxa of the family Lachnospiraceae.</title>
        <authorList>
            <person name="Chaplin A.V."/>
            <person name="Sokolova S.R."/>
            <person name="Pikina A.P."/>
            <person name="Korzhanova M."/>
            <person name="Belova V."/>
            <person name="Korostin D."/>
            <person name="Efimov B.A."/>
        </authorList>
    </citation>
    <scope>NUCLEOTIDE SEQUENCE [LARGE SCALE GENOMIC DNA]</scope>
    <source>
        <strain evidence="4 5">ASD4241</strain>
    </source>
</reference>
<proteinExistence type="predicted"/>
<dbReference type="RefSeq" id="WP_158353513.1">
    <property type="nucleotide sequence ID" value="NZ_JAHQCX010000019.1"/>
</dbReference>
<dbReference type="EMBL" id="JAHQCX010000019">
    <property type="protein sequence ID" value="MBU9728472.1"/>
    <property type="molecule type" value="Genomic_DNA"/>
</dbReference>
<comment type="caution">
    <text evidence="4">The sequence shown here is derived from an EMBL/GenBank/DDBJ whole genome shotgun (WGS) entry which is preliminary data.</text>
</comment>
<dbReference type="Gene3D" id="1.50.10.10">
    <property type="match status" value="1"/>
</dbReference>
<dbReference type="InterPro" id="IPR008928">
    <property type="entry name" value="6-hairpin_glycosidase_sf"/>
</dbReference>
<dbReference type="Gene3D" id="2.70.98.50">
    <property type="entry name" value="putative glycoside hydrolase family protein from bacillus halodurans"/>
    <property type="match status" value="1"/>
</dbReference>
<keyword evidence="4" id="KW-0378">Hydrolase</keyword>
<evidence type="ECO:0000259" key="2">
    <source>
        <dbReference type="Pfam" id="PF21307"/>
    </source>
</evidence>
<dbReference type="PIRSF" id="PIRSF007663">
    <property type="entry name" value="UCP007663"/>
    <property type="match status" value="1"/>
</dbReference>
<accession>A0ABS6KD84</accession>
<dbReference type="PANTHER" id="PTHR31084:SF19">
    <property type="entry name" value="GLYCOSYL HYDROLASE FAMILY 95 N-TERMINAL DOMAIN-CONTAINING PROTEIN"/>
    <property type="match status" value="1"/>
</dbReference>
<feature type="domain" description="Alpha fucosidase A-like C-terminal" evidence="2">
    <location>
        <begin position="753"/>
        <end position="849"/>
    </location>
</feature>
<dbReference type="InterPro" id="IPR027414">
    <property type="entry name" value="GH95_N_dom"/>
</dbReference>
<dbReference type="InterPro" id="IPR016518">
    <property type="entry name" value="Alpha-L-fucosidase"/>
</dbReference>
<dbReference type="Pfam" id="PF22124">
    <property type="entry name" value="Glyco_hydro_95_cat"/>
    <property type="match status" value="1"/>
</dbReference>
<feature type="domain" description="Glycosyl hydrolase family 95 catalytic" evidence="3">
    <location>
        <begin position="320"/>
        <end position="751"/>
    </location>
</feature>
<keyword evidence="5" id="KW-1185">Reference proteome</keyword>
<dbReference type="InterPro" id="IPR049053">
    <property type="entry name" value="AFCA-like_C"/>
</dbReference>
<evidence type="ECO:0000259" key="3">
    <source>
        <dbReference type="Pfam" id="PF22124"/>
    </source>
</evidence>
<gene>
    <name evidence="4" type="ORF">KTH90_20960</name>
</gene>
<dbReference type="InterPro" id="IPR054363">
    <property type="entry name" value="GH95_cat"/>
</dbReference>
<dbReference type="PANTHER" id="PTHR31084">
    <property type="entry name" value="ALPHA-L-FUCOSIDASE 2"/>
    <property type="match status" value="1"/>
</dbReference>
<dbReference type="GO" id="GO:0016787">
    <property type="term" value="F:hydrolase activity"/>
    <property type="evidence" value="ECO:0007669"/>
    <property type="project" value="UniProtKB-KW"/>
</dbReference>
<name>A0ABS6KD84_9FIRM</name>
<evidence type="ECO:0000313" key="4">
    <source>
        <dbReference type="EMBL" id="MBU9728472.1"/>
    </source>
</evidence>
<organism evidence="4 5">
    <name type="scientific">Diplocloster modestus</name>
    <dbReference type="NCBI Taxonomy" id="2850322"/>
    <lineage>
        <taxon>Bacteria</taxon>
        <taxon>Bacillati</taxon>
        <taxon>Bacillota</taxon>
        <taxon>Clostridia</taxon>
        <taxon>Lachnospirales</taxon>
        <taxon>Lachnospiraceae</taxon>
        <taxon>Diplocloster</taxon>
    </lineage>
</organism>
<evidence type="ECO:0000259" key="1">
    <source>
        <dbReference type="Pfam" id="PF14498"/>
    </source>
</evidence>
<dbReference type="Pfam" id="PF14498">
    <property type="entry name" value="Glyco_hyd_65N_2"/>
    <property type="match status" value="1"/>
</dbReference>
<evidence type="ECO:0000313" key="5">
    <source>
        <dbReference type="Proteomes" id="UP001314681"/>
    </source>
</evidence>
<feature type="domain" description="Glycosyl hydrolase family 95 N-terminal" evidence="1">
    <location>
        <begin position="17"/>
        <end position="290"/>
    </location>
</feature>
<protein>
    <submittedName>
        <fullName evidence="4">Glycoside hydrolase N-terminal domain-containing protein</fullName>
    </submittedName>
</protein>
<dbReference type="InterPro" id="IPR012341">
    <property type="entry name" value="6hp_glycosidase-like_sf"/>
</dbReference>